<comment type="caution">
    <text evidence="2">The sequence shown here is derived from an EMBL/GenBank/DDBJ whole genome shotgun (WGS) entry which is preliminary data.</text>
</comment>
<proteinExistence type="predicted"/>
<evidence type="ECO:0000256" key="1">
    <source>
        <dbReference type="SAM" id="MobiDB-lite"/>
    </source>
</evidence>
<protein>
    <submittedName>
        <fullName evidence="2">Uncharacterized protein</fullName>
    </submittedName>
</protein>
<accession>A0ABR2ACB6</accession>
<gene>
    <name evidence="2" type="ORF">V6N11_031040</name>
</gene>
<organism evidence="2 3">
    <name type="scientific">Hibiscus sabdariffa</name>
    <name type="common">roselle</name>
    <dbReference type="NCBI Taxonomy" id="183260"/>
    <lineage>
        <taxon>Eukaryota</taxon>
        <taxon>Viridiplantae</taxon>
        <taxon>Streptophyta</taxon>
        <taxon>Embryophyta</taxon>
        <taxon>Tracheophyta</taxon>
        <taxon>Spermatophyta</taxon>
        <taxon>Magnoliopsida</taxon>
        <taxon>eudicotyledons</taxon>
        <taxon>Gunneridae</taxon>
        <taxon>Pentapetalae</taxon>
        <taxon>rosids</taxon>
        <taxon>malvids</taxon>
        <taxon>Malvales</taxon>
        <taxon>Malvaceae</taxon>
        <taxon>Malvoideae</taxon>
        <taxon>Hibiscus</taxon>
    </lineage>
</organism>
<feature type="region of interest" description="Disordered" evidence="1">
    <location>
        <begin position="1"/>
        <end position="60"/>
    </location>
</feature>
<name>A0ABR2ACB6_9ROSI</name>
<evidence type="ECO:0000313" key="3">
    <source>
        <dbReference type="Proteomes" id="UP001396334"/>
    </source>
</evidence>
<dbReference type="Proteomes" id="UP001396334">
    <property type="component" value="Unassembled WGS sequence"/>
</dbReference>
<dbReference type="EMBL" id="JBBPBN010000277">
    <property type="protein sequence ID" value="KAK8490677.1"/>
    <property type="molecule type" value="Genomic_DNA"/>
</dbReference>
<feature type="compositionally biased region" description="Polar residues" evidence="1">
    <location>
        <begin position="31"/>
        <end position="44"/>
    </location>
</feature>
<evidence type="ECO:0000313" key="2">
    <source>
        <dbReference type="EMBL" id="KAK8490677.1"/>
    </source>
</evidence>
<reference evidence="2 3" key="1">
    <citation type="journal article" date="2024" name="G3 (Bethesda)">
        <title>Genome assembly of Hibiscus sabdariffa L. provides insights into metabolisms of medicinal natural products.</title>
        <authorList>
            <person name="Kim T."/>
        </authorList>
    </citation>
    <scope>NUCLEOTIDE SEQUENCE [LARGE SCALE GENOMIC DNA]</scope>
    <source>
        <strain evidence="2">TK-2024</strain>
        <tissue evidence="2">Old leaves</tissue>
    </source>
</reference>
<keyword evidence="3" id="KW-1185">Reference proteome</keyword>
<sequence>MAAKLIRNDQSANHATYKRHPESSEIEVASSKFQTYQARTARTESSYDEEETPPRPTYTWFSKPGPIAYLHRISVDNHE</sequence>